<evidence type="ECO:0000256" key="2">
    <source>
        <dbReference type="ARBA" id="ARBA00022679"/>
    </source>
</evidence>
<sequence length="298" mass="32665">MTLDALLRRASERLLKAGSPSPRLDAEVLWMHASGRDRTWLYTWGDRRWGGRTWEDRAGDETPCERFQLARFDALIAARVQGMPVAYLTGEREFWGLRLATSRETLIPRPDTETLVEAALERAGAPAGQLLDMGTGTGAVALAFASERPGWRVDGVDVRPEAVALARQNAAALEIHNARFTQSDWFGALESEAPPHFELIVANPPYIAESDPHLALGDVRFEPRSALVAADDGRADLRYLIDHAGPFLADDGWLLLEHGHTQAAGVRALLDRAGYTQVASVCDLGGHERVSLGRWLAG</sequence>
<dbReference type="NCBIfam" id="TIGR00536">
    <property type="entry name" value="hemK_fam"/>
    <property type="match status" value="1"/>
</dbReference>
<evidence type="ECO:0000313" key="8">
    <source>
        <dbReference type="EMBL" id="SHM40810.1"/>
    </source>
</evidence>
<feature type="binding site" evidence="5">
    <location>
        <begin position="203"/>
        <end position="206"/>
    </location>
    <ligand>
        <name>substrate</name>
    </ligand>
</feature>
<dbReference type="PROSITE" id="PS00092">
    <property type="entry name" value="N6_MTASE"/>
    <property type="match status" value="1"/>
</dbReference>
<feature type="domain" description="Release factor glutamine methyltransferase N-terminal" evidence="7">
    <location>
        <begin position="6"/>
        <end position="49"/>
    </location>
</feature>
<dbReference type="InParanoid" id="A0A1M7IJC2"/>
<dbReference type="GO" id="GO:0102559">
    <property type="term" value="F:peptide chain release factor N(5)-glutamine methyltransferase activity"/>
    <property type="evidence" value="ECO:0007669"/>
    <property type="project" value="UniProtKB-EC"/>
</dbReference>
<dbReference type="InterPro" id="IPR019874">
    <property type="entry name" value="RF_methyltr_PrmC"/>
</dbReference>
<dbReference type="RefSeq" id="WP_079554571.1">
    <property type="nucleotide sequence ID" value="NZ_LT670847.1"/>
</dbReference>
<dbReference type="SUPFAM" id="SSF53335">
    <property type="entry name" value="S-adenosyl-L-methionine-dependent methyltransferases"/>
    <property type="match status" value="1"/>
</dbReference>
<feature type="binding site" evidence="5">
    <location>
        <position position="185"/>
    </location>
    <ligand>
        <name>S-adenosyl-L-methionine</name>
        <dbReference type="ChEBI" id="CHEBI:59789"/>
    </ligand>
</feature>
<dbReference type="InterPro" id="IPR004556">
    <property type="entry name" value="HemK-like"/>
</dbReference>
<evidence type="ECO:0000256" key="4">
    <source>
        <dbReference type="ARBA" id="ARBA00048391"/>
    </source>
</evidence>
<dbReference type="OrthoDB" id="9800643at2"/>
<dbReference type="FunCoup" id="A0A1M7IJC2">
    <property type="interactions" value="507"/>
</dbReference>
<evidence type="ECO:0000256" key="5">
    <source>
        <dbReference type="HAMAP-Rule" id="MF_02126"/>
    </source>
</evidence>
<keyword evidence="9" id="KW-1185">Reference proteome</keyword>
<dbReference type="Pfam" id="PF05175">
    <property type="entry name" value="MTS"/>
    <property type="match status" value="1"/>
</dbReference>
<dbReference type="InterPro" id="IPR050320">
    <property type="entry name" value="N5-glutamine_MTase"/>
</dbReference>
<dbReference type="CDD" id="cd02440">
    <property type="entry name" value="AdoMet_MTases"/>
    <property type="match status" value="1"/>
</dbReference>
<accession>A0A1M7IJC2</accession>
<dbReference type="Pfam" id="PF17827">
    <property type="entry name" value="PrmC_N"/>
    <property type="match status" value="1"/>
</dbReference>
<dbReference type="HAMAP" id="MF_02126">
    <property type="entry name" value="RF_methyltr_PrmC"/>
    <property type="match status" value="1"/>
</dbReference>
<comment type="function">
    <text evidence="5">Methylates the class 1 translation termination release factors RF1/PrfA and RF2/PrfB on the glutamine residue of the universally conserved GGQ motif.</text>
</comment>
<dbReference type="InterPro" id="IPR029063">
    <property type="entry name" value="SAM-dependent_MTases_sf"/>
</dbReference>
<dbReference type="AlphaFoldDB" id="A0A1M7IJC2"/>
<gene>
    <name evidence="5" type="primary">prmC</name>
    <name evidence="8" type="ORF">SAMN05878437_2807</name>
</gene>
<feature type="binding site" evidence="5">
    <location>
        <position position="157"/>
    </location>
    <ligand>
        <name>S-adenosyl-L-methionine</name>
        <dbReference type="ChEBI" id="CHEBI:59789"/>
    </ligand>
</feature>
<keyword evidence="3 5" id="KW-0949">S-adenosyl-L-methionine</keyword>
<keyword evidence="1 5" id="KW-0489">Methyltransferase</keyword>
<dbReference type="NCBIfam" id="TIGR03534">
    <property type="entry name" value="RF_mod_PrmC"/>
    <property type="match status" value="1"/>
</dbReference>
<comment type="catalytic activity">
    <reaction evidence="4 5">
        <text>L-glutaminyl-[peptide chain release factor] + S-adenosyl-L-methionine = N(5)-methyl-L-glutaminyl-[peptide chain release factor] + S-adenosyl-L-homocysteine + H(+)</text>
        <dbReference type="Rhea" id="RHEA:42896"/>
        <dbReference type="Rhea" id="RHEA-COMP:10271"/>
        <dbReference type="Rhea" id="RHEA-COMP:10272"/>
        <dbReference type="ChEBI" id="CHEBI:15378"/>
        <dbReference type="ChEBI" id="CHEBI:30011"/>
        <dbReference type="ChEBI" id="CHEBI:57856"/>
        <dbReference type="ChEBI" id="CHEBI:59789"/>
        <dbReference type="ChEBI" id="CHEBI:61891"/>
        <dbReference type="EC" id="2.1.1.297"/>
    </reaction>
</comment>
<dbReference type="InterPro" id="IPR002052">
    <property type="entry name" value="DNA_methylase_N6_adenine_CS"/>
</dbReference>
<dbReference type="GO" id="GO:0003676">
    <property type="term" value="F:nucleic acid binding"/>
    <property type="evidence" value="ECO:0007669"/>
    <property type="project" value="InterPro"/>
</dbReference>
<evidence type="ECO:0000259" key="6">
    <source>
        <dbReference type="Pfam" id="PF05175"/>
    </source>
</evidence>
<feature type="binding site" evidence="5">
    <location>
        <begin position="134"/>
        <end position="138"/>
    </location>
    <ligand>
        <name>S-adenosyl-L-methionine</name>
        <dbReference type="ChEBI" id="CHEBI:59789"/>
    </ligand>
</feature>
<dbReference type="Proteomes" id="UP000190911">
    <property type="component" value="Chromosome I"/>
</dbReference>
<dbReference type="EC" id="2.1.1.297" evidence="5"/>
<evidence type="ECO:0000256" key="3">
    <source>
        <dbReference type="ARBA" id="ARBA00022691"/>
    </source>
</evidence>
<dbReference type="InterPro" id="IPR040758">
    <property type="entry name" value="PrmC_N"/>
</dbReference>
<reference evidence="8 9" key="1">
    <citation type="submission" date="2016-11" db="EMBL/GenBank/DDBJ databases">
        <authorList>
            <person name="Jaros S."/>
            <person name="Januszkiewicz K."/>
            <person name="Wedrychowicz H."/>
        </authorList>
    </citation>
    <scope>NUCLEOTIDE SEQUENCE [LARGE SCALE GENOMIC DNA]</scope>
    <source>
        <strain evidence="8 9">ACAM 12</strain>
    </source>
</reference>
<keyword evidence="2 5" id="KW-0808">Transferase</keyword>
<name>A0A1M7IJC2_9GAMM</name>
<dbReference type="FunFam" id="3.40.50.150:FF:000053">
    <property type="entry name" value="Release factor glutamine methyltransferase"/>
    <property type="match status" value="1"/>
</dbReference>
<dbReference type="Gene3D" id="1.10.8.10">
    <property type="entry name" value="DNA helicase RuvA subunit, C-terminal domain"/>
    <property type="match status" value="1"/>
</dbReference>
<dbReference type="GO" id="GO:0032259">
    <property type="term" value="P:methylation"/>
    <property type="evidence" value="ECO:0007669"/>
    <property type="project" value="UniProtKB-KW"/>
</dbReference>
<feature type="binding site" evidence="5">
    <location>
        <position position="203"/>
    </location>
    <ligand>
        <name>S-adenosyl-L-methionine</name>
        <dbReference type="ChEBI" id="CHEBI:59789"/>
    </ligand>
</feature>
<proteinExistence type="inferred from homology"/>
<organism evidence="8 9">
    <name type="scientific">Vreelandella subglaciescola</name>
    <dbReference type="NCBI Taxonomy" id="29571"/>
    <lineage>
        <taxon>Bacteria</taxon>
        <taxon>Pseudomonadati</taxon>
        <taxon>Pseudomonadota</taxon>
        <taxon>Gammaproteobacteria</taxon>
        <taxon>Oceanospirillales</taxon>
        <taxon>Halomonadaceae</taxon>
        <taxon>Vreelandella</taxon>
    </lineage>
</organism>
<dbReference type="EMBL" id="LT670847">
    <property type="protein sequence ID" value="SHM40810.1"/>
    <property type="molecule type" value="Genomic_DNA"/>
</dbReference>
<evidence type="ECO:0000259" key="7">
    <source>
        <dbReference type="Pfam" id="PF17827"/>
    </source>
</evidence>
<evidence type="ECO:0000256" key="1">
    <source>
        <dbReference type="ARBA" id="ARBA00022603"/>
    </source>
</evidence>
<dbReference type="Gene3D" id="3.40.50.150">
    <property type="entry name" value="Vaccinia Virus protein VP39"/>
    <property type="match status" value="1"/>
</dbReference>
<protein>
    <recommendedName>
        <fullName evidence="5">Release factor glutamine methyltransferase</fullName>
        <shortName evidence="5">RF MTase</shortName>
        <ecNumber evidence="5">2.1.1.297</ecNumber>
    </recommendedName>
    <alternativeName>
        <fullName evidence="5">N5-glutamine methyltransferase PrmC</fullName>
    </alternativeName>
    <alternativeName>
        <fullName evidence="5">Protein-(glutamine-N5) MTase PrmC</fullName>
    </alternativeName>
    <alternativeName>
        <fullName evidence="5">Protein-glutamine N-methyltransferase PrmC</fullName>
    </alternativeName>
</protein>
<dbReference type="InterPro" id="IPR007848">
    <property type="entry name" value="Small_mtfrase_dom"/>
</dbReference>
<feature type="domain" description="Methyltransferase small" evidence="6">
    <location>
        <begin position="120"/>
        <end position="213"/>
    </location>
</feature>
<comment type="similarity">
    <text evidence="5">Belongs to the protein N5-glutamine methyltransferase family. PrmC subfamily.</text>
</comment>
<dbReference type="PANTHER" id="PTHR18895:SF74">
    <property type="entry name" value="MTRF1L RELEASE FACTOR GLUTAMINE METHYLTRANSFERASE"/>
    <property type="match status" value="1"/>
</dbReference>
<dbReference type="STRING" id="29571.SAMN05878437_2807"/>
<evidence type="ECO:0000313" key="9">
    <source>
        <dbReference type="Proteomes" id="UP000190911"/>
    </source>
</evidence>
<dbReference type="PANTHER" id="PTHR18895">
    <property type="entry name" value="HEMK METHYLTRANSFERASE"/>
    <property type="match status" value="1"/>
</dbReference>